<evidence type="ECO:0000256" key="1">
    <source>
        <dbReference type="ARBA" id="ARBA00010690"/>
    </source>
</evidence>
<evidence type="ECO:0000313" key="5">
    <source>
        <dbReference type="EMBL" id="KHT44586.1"/>
    </source>
</evidence>
<keyword evidence="3" id="KW-1006">Bacterial flagellum protein export</keyword>
<dbReference type="InterPro" id="IPR029025">
    <property type="entry name" value="T3SS_substrate_exporter_C"/>
</dbReference>
<dbReference type="Gene3D" id="3.40.1690.10">
    <property type="entry name" value="secretion proteins EscU"/>
    <property type="match status" value="1"/>
</dbReference>
<organism evidence="5 6">
    <name type="scientific">Alteromonas marina</name>
    <dbReference type="NCBI Taxonomy" id="203795"/>
    <lineage>
        <taxon>Bacteria</taxon>
        <taxon>Pseudomonadati</taxon>
        <taxon>Pseudomonadota</taxon>
        <taxon>Gammaproteobacteria</taxon>
        <taxon>Alteromonadales</taxon>
        <taxon>Alteromonadaceae</taxon>
        <taxon>Alteromonas/Salinimonas group</taxon>
        <taxon>Alteromonas</taxon>
    </lineage>
</organism>
<keyword evidence="3" id="KW-0653">Protein transport</keyword>
<evidence type="ECO:0000256" key="4">
    <source>
        <dbReference type="ARBA" id="ARBA00025078"/>
    </source>
</evidence>
<dbReference type="OrthoDB" id="5244399at2"/>
<keyword evidence="5" id="KW-0969">Cilium</keyword>
<comment type="caution">
    <text evidence="5">The sequence shown here is derived from an EMBL/GenBank/DDBJ whole genome shotgun (WGS) entry which is preliminary data.</text>
</comment>
<dbReference type="RefSeq" id="WP_014948509.1">
    <property type="nucleotide sequence ID" value="NZ_JWLW01000066.1"/>
</dbReference>
<name>A0A0B3Y724_9ALTE</name>
<keyword evidence="3" id="KW-0813">Transport</keyword>
<protein>
    <recommendedName>
        <fullName evidence="2">Flagellar biosynthetic protein FlhB</fullName>
    </recommendedName>
</protein>
<dbReference type="PANTHER" id="PTHR30531">
    <property type="entry name" value="FLAGELLAR BIOSYNTHETIC PROTEIN FLHB"/>
    <property type="match status" value="1"/>
</dbReference>
<comment type="similarity">
    <text evidence="1">Belongs to the type III secretion exporter family.</text>
</comment>
<evidence type="ECO:0000256" key="3">
    <source>
        <dbReference type="ARBA" id="ARBA00023225"/>
    </source>
</evidence>
<dbReference type="SUPFAM" id="SSF160544">
    <property type="entry name" value="EscU C-terminal domain-like"/>
    <property type="match status" value="1"/>
</dbReference>
<accession>A0A0B3Y724</accession>
<sequence>MTDSQKTKRAIGLKYDGGDKKNAPKVVAKGYGDLAEAIIAMAEETGILIHEDPYLSEVLATLDVGQDIPESLYYVIAELLAYSYVLQGKIPPGWEGIIKRIDFEV</sequence>
<dbReference type="PANTHER" id="PTHR30531:SF12">
    <property type="entry name" value="FLAGELLAR BIOSYNTHETIC PROTEIN FLHB"/>
    <property type="match status" value="1"/>
</dbReference>
<dbReference type="GeneID" id="56266072"/>
<dbReference type="InterPro" id="IPR006135">
    <property type="entry name" value="T3SS_substrate_exporter"/>
</dbReference>
<dbReference type="EMBL" id="JWLW01000066">
    <property type="protein sequence ID" value="KHT44586.1"/>
    <property type="molecule type" value="Genomic_DNA"/>
</dbReference>
<dbReference type="GO" id="GO:0009306">
    <property type="term" value="P:protein secretion"/>
    <property type="evidence" value="ECO:0007669"/>
    <property type="project" value="InterPro"/>
</dbReference>
<dbReference type="Pfam" id="PF01312">
    <property type="entry name" value="Bac_export_2"/>
    <property type="match status" value="1"/>
</dbReference>
<proteinExistence type="inferred from homology"/>
<gene>
    <name evidence="5" type="ORF">RJ41_17130</name>
</gene>
<keyword evidence="6" id="KW-1185">Reference proteome</keyword>
<reference evidence="5 6" key="1">
    <citation type="submission" date="2014-12" db="EMBL/GenBank/DDBJ databases">
        <title>Genome sequencing of Alteromonas marina AD001.</title>
        <authorList>
            <person name="Adrian T.G.S."/>
            <person name="Chan K.G."/>
        </authorList>
    </citation>
    <scope>NUCLEOTIDE SEQUENCE [LARGE SCALE GENOMIC DNA]</scope>
    <source>
        <strain evidence="5 6">AD001</strain>
    </source>
</reference>
<keyword evidence="5" id="KW-0282">Flagellum</keyword>
<keyword evidence="5" id="KW-0966">Cell projection</keyword>
<comment type="function">
    <text evidence="4">Required for formation of the rod structure in the basal body of the flagellar apparatus. Together with FliI and FliH, may constitute the export apparatus of flagellin.</text>
</comment>
<evidence type="ECO:0000313" key="6">
    <source>
        <dbReference type="Proteomes" id="UP000031197"/>
    </source>
</evidence>
<evidence type="ECO:0000256" key="2">
    <source>
        <dbReference type="ARBA" id="ARBA00021622"/>
    </source>
</evidence>
<dbReference type="AlphaFoldDB" id="A0A0B3Y724"/>
<dbReference type="GO" id="GO:0005886">
    <property type="term" value="C:plasma membrane"/>
    <property type="evidence" value="ECO:0007669"/>
    <property type="project" value="TreeGrafter"/>
</dbReference>
<dbReference type="Proteomes" id="UP000031197">
    <property type="component" value="Unassembled WGS sequence"/>
</dbReference>